<sequence length="69" mass="7969">MYNFKTLICYNCKSVMLNLPEVEISKLNGLNFMCECCGHQNLLTKNKFSKSMDANDPYLNILSVDRMIL</sequence>
<proteinExistence type="predicted"/>
<dbReference type="RefSeq" id="WP_069193214.1">
    <property type="nucleotide sequence ID" value="NZ_RLII01000031.1"/>
</dbReference>
<name>A0A4Q0I111_9FIRM</name>
<protein>
    <submittedName>
        <fullName evidence="1">Uncharacterized protein</fullName>
    </submittedName>
</protein>
<evidence type="ECO:0000313" key="2">
    <source>
        <dbReference type="Proteomes" id="UP000289166"/>
    </source>
</evidence>
<dbReference type="EMBL" id="RLII01000031">
    <property type="protein sequence ID" value="RXE57868.1"/>
    <property type="molecule type" value="Genomic_DNA"/>
</dbReference>
<comment type="caution">
    <text evidence="1">The sequence shown here is derived from an EMBL/GenBank/DDBJ whole genome shotgun (WGS) entry which is preliminary data.</text>
</comment>
<dbReference type="Proteomes" id="UP000289166">
    <property type="component" value="Unassembled WGS sequence"/>
</dbReference>
<dbReference type="OrthoDB" id="2084160at2"/>
<evidence type="ECO:0000313" key="1">
    <source>
        <dbReference type="EMBL" id="RXE57868.1"/>
    </source>
</evidence>
<keyword evidence="2" id="KW-1185">Reference proteome</keyword>
<dbReference type="AlphaFoldDB" id="A0A4Q0I111"/>
<accession>A0A4Q0I111</accession>
<reference evidence="2" key="1">
    <citation type="submission" date="2018-11" db="EMBL/GenBank/DDBJ databases">
        <title>Genome sequencing of a novel mesophilic and cellulolytic organism within the genus Hungateiclostridium.</title>
        <authorList>
            <person name="Rettenmaier R."/>
            <person name="Liebl W."/>
            <person name="Zverlov V."/>
        </authorList>
    </citation>
    <scope>NUCLEOTIDE SEQUENCE [LARGE SCALE GENOMIC DNA]</scope>
    <source>
        <strain evidence="2">N2K1</strain>
    </source>
</reference>
<gene>
    <name evidence="1" type="ORF">EFD62_15215</name>
</gene>
<organism evidence="1 2">
    <name type="scientific">Acetivibrio mesophilus</name>
    <dbReference type="NCBI Taxonomy" id="2487273"/>
    <lineage>
        <taxon>Bacteria</taxon>
        <taxon>Bacillati</taxon>
        <taxon>Bacillota</taxon>
        <taxon>Clostridia</taxon>
        <taxon>Eubacteriales</taxon>
        <taxon>Oscillospiraceae</taxon>
        <taxon>Acetivibrio</taxon>
    </lineage>
</organism>